<evidence type="ECO:0000256" key="6">
    <source>
        <dbReference type="ARBA" id="ARBA00022801"/>
    </source>
</evidence>
<evidence type="ECO:0000256" key="11">
    <source>
        <dbReference type="SAM" id="SignalP"/>
    </source>
</evidence>
<dbReference type="Gene3D" id="3.40.570.10">
    <property type="entry name" value="Extracellular Endonuclease, subunit A"/>
    <property type="match status" value="1"/>
</dbReference>
<keyword evidence="3 10" id="KW-0540">Nuclease</keyword>
<evidence type="ECO:0000256" key="4">
    <source>
        <dbReference type="ARBA" id="ARBA00022723"/>
    </source>
</evidence>
<keyword evidence="6 10" id="KW-0378">Hydrolase</keyword>
<evidence type="ECO:0000256" key="7">
    <source>
        <dbReference type="ARBA" id="ARBA00022842"/>
    </source>
</evidence>
<protein>
    <recommendedName>
        <fullName evidence="10">Endonuclease</fullName>
        <ecNumber evidence="10">3.1.30.-</ecNumber>
    </recommendedName>
</protein>
<dbReference type="GO" id="GO:0003676">
    <property type="term" value="F:nucleic acid binding"/>
    <property type="evidence" value="ECO:0007669"/>
    <property type="project" value="InterPro"/>
</dbReference>
<dbReference type="SUPFAM" id="SSF54060">
    <property type="entry name" value="His-Me finger endonucleases"/>
    <property type="match status" value="1"/>
</dbReference>
<dbReference type="GO" id="GO:0046872">
    <property type="term" value="F:metal ion binding"/>
    <property type="evidence" value="ECO:0007669"/>
    <property type="project" value="UniProtKB-KW"/>
</dbReference>
<dbReference type="InterPro" id="IPR044929">
    <property type="entry name" value="DNA/RNA_non-sp_Endonuclease_sf"/>
</dbReference>
<dbReference type="InterPro" id="IPR020821">
    <property type="entry name" value="ENPP1-3/EXOG-like_nuc-like"/>
</dbReference>
<dbReference type="Proteomes" id="UP000032675">
    <property type="component" value="Unassembled WGS sequence"/>
</dbReference>
<feature type="domain" description="ENPP1-3/EXOG-like endonuclease/phosphodiesterase" evidence="12">
    <location>
        <begin position="52"/>
        <end position="243"/>
    </location>
</feature>
<evidence type="ECO:0000259" key="12">
    <source>
        <dbReference type="SMART" id="SM00477"/>
    </source>
</evidence>
<dbReference type="PROSITE" id="PS01070">
    <property type="entry name" value="NUCLEASE_NON_SPEC"/>
    <property type="match status" value="1"/>
</dbReference>
<sequence length="285" mass="31912">MTRYVLPLLVWLVTLCPPHAAHAEGCTELGAGQQLPTLDNAKLSPRTQLLCNARYAVLYSGLAHEPLWSAEHLDTAMIRAAMSTPRRGDFHPDPRIAPGERAELEDYVRSGFDRGHMSPSGDMPDEQTQEETFLLSNIVPQRAALNRGRWEEIESAVRRLTLREGELYVVTGPAFHGATLSAIGTDRVLVPTSTWKAIYDPRREQTGVYVCHNVARAPGCSHVSVAELTHVTGIDPFPALPARLKQTCMALPLGTTGTTRAHTHTRTHRATRYHRRRSRHIYYRW</sequence>
<feature type="active site" description="Proton acceptor" evidence="8">
    <location>
        <position position="116"/>
    </location>
</feature>
<dbReference type="PANTHER" id="PTHR13966">
    <property type="entry name" value="ENDONUCLEASE RELATED"/>
    <property type="match status" value="1"/>
</dbReference>
<dbReference type="InterPro" id="IPR018524">
    <property type="entry name" value="DNA/RNA_endonuclease_AS"/>
</dbReference>
<dbReference type="PANTHER" id="PTHR13966:SF5">
    <property type="entry name" value="ENDONUCLEASE G, MITOCHONDRIAL"/>
    <property type="match status" value="1"/>
</dbReference>
<dbReference type="InterPro" id="IPR044925">
    <property type="entry name" value="His-Me_finger_sf"/>
</dbReference>
<comment type="similarity">
    <text evidence="2 10">Belongs to the DNA/RNA non-specific endonuclease family.</text>
</comment>
<dbReference type="SMART" id="SM00477">
    <property type="entry name" value="NUC"/>
    <property type="match status" value="1"/>
</dbReference>
<evidence type="ECO:0000259" key="13">
    <source>
        <dbReference type="SMART" id="SM00892"/>
    </source>
</evidence>
<dbReference type="EC" id="3.1.30.-" evidence="10"/>
<evidence type="ECO:0000256" key="9">
    <source>
        <dbReference type="PIRSR" id="PIRSR640255-2"/>
    </source>
</evidence>
<name>A0A0D6Q186_KOMEU</name>
<organism evidence="14 15">
    <name type="scientific">Komagataeibacter europaeus NBRC 3261</name>
    <dbReference type="NCBI Taxonomy" id="1234669"/>
    <lineage>
        <taxon>Bacteria</taxon>
        <taxon>Pseudomonadati</taxon>
        <taxon>Pseudomonadota</taxon>
        <taxon>Alphaproteobacteria</taxon>
        <taxon>Acetobacterales</taxon>
        <taxon>Acetobacteraceae</taxon>
        <taxon>Komagataeibacter</taxon>
    </lineage>
</organism>
<evidence type="ECO:0000256" key="8">
    <source>
        <dbReference type="PIRSR" id="PIRSR640255-1"/>
    </source>
</evidence>
<comment type="caution">
    <text evidence="14">The sequence shown here is derived from an EMBL/GenBank/DDBJ whole genome shotgun (WGS) entry which is preliminary data.</text>
</comment>
<keyword evidence="5 10" id="KW-0255">Endonuclease</keyword>
<evidence type="ECO:0000256" key="3">
    <source>
        <dbReference type="ARBA" id="ARBA00022722"/>
    </source>
</evidence>
<feature type="binding site" evidence="9">
    <location>
        <position position="146"/>
    </location>
    <ligand>
        <name>Mg(2+)</name>
        <dbReference type="ChEBI" id="CHEBI:18420"/>
        <note>catalytic</note>
    </ligand>
</feature>
<evidence type="ECO:0000256" key="10">
    <source>
        <dbReference type="RuleBase" id="RU366055"/>
    </source>
</evidence>
<evidence type="ECO:0000256" key="2">
    <source>
        <dbReference type="ARBA" id="ARBA00010052"/>
    </source>
</evidence>
<feature type="domain" description="DNA/RNA non-specific endonuclease/pyrophosphatase/phosphodiesterase" evidence="13">
    <location>
        <begin position="51"/>
        <end position="243"/>
    </location>
</feature>
<gene>
    <name evidence="14" type="ORF">Geu3261_0093_008</name>
</gene>
<dbReference type="GO" id="GO:0004519">
    <property type="term" value="F:endonuclease activity"/>
    <property type="evidence" value="ECO:0007669"/>
    <property type="project" value="UniProtKB-UniRule"/>
</dbReference>
<dbReference type="InterPro" id="IPR001604">
    <property type="entry name" value="Endo_G_ENPP1-like_dom"/>
</dbReference>
<accession>A0A0D6Q186</accession>
<dbReference type="SMART" id="SM00892">
    <property type="entry name" value="Endonuclease_NS"/>
    <property type="match status" value="1"/>
</dbReference>
<comment type="cofactor">
    <cofactor evidence="1 10">
        <name>Mg(2+)</name>
        <dbReference type="ChEBI" id="CHEBI:18420"/>
    </cofactor>
</comment>
<evidence type="ECO:0000313" key="15">
    <source>
        <dbReference type="Proteomes" id="UP000032675"/>
    </source>
</evidence>
<evidence type="ECO:0000256" key="1">
    <source>
        <dbReference type="ARBA" id="ARBA00001946"/>
    </source>
</evidence>
<dbReference type="EMBL" id="BANI01000086">
    <property type="protein sequence ID" value="GAN96725.1"/>
    <property type="molecule type" value="Genomic_DNA"/>
</dbReference>
<proteinExistence type="inferred from homology"/>
<evidence type="ECO:0000313" key="14">
    <source>
        <dbReference type="EMBL" id="GAN96725.1"/>
    </source>
</evidence>
<reference evidence="14 15" key="1">
    <citation type="submission" date="2012-11" db="EMBL/GenBank/DDBJ databases">
        <title>Whole genome sequence of Gluconacetobacter europaeus NBRC3261.</title>
        <authorList>
            <person name="Azuma Y."/>
            <person name="Higashiura N."/>
            <person name="Hirakawa H."/>
            <person name="Matsushita K."/>
        </authorList>
    </citation>
    <scope>NUCLEOTIDE SEQUENCE [LARGE SCALE GENOMIC DNA]</scope>
    <source>
        <strain evidence="14 15">NBRC 3261</strain>
    </source>
</reference>
<dbReference type="GO" id="GO:0016787">
    <property type="term" value="F:hydrolase activity"/>
    <property type="evidence" value="ECO:0007669"/>
    <property type="project" value="UniProtKB-KW"/>
</dbReference>
<dbReference type="AlphaFoldDB" id="A0A0D6Q186"/>
<keyword evidence="7" id="KW-0460">Magnesium</keyword>
<keyword evidence="11" id="KW-0732">Signal</keyword>
<feature type="chain" id="PRO_5002310720" description="Endonuclease" evidence="11">
    <location>
        <begin position="24"/>
        <end position="285"/>
    </location>
</feature>
<evidence type="ECO:0000256" key="5">
    <source>
        <dbReference type="ARBA" id="ARBA00022759"/>
    </source>
</evidence>
<feature type="signal peptide" evidence="11">
    <location>
        <begin position="1"/>
        <end position="23"/>
    </location>
</feature>
<keyword evidence="4 9" id="KW-0479">Metal-binding</keyword>
<dbReference type="Pfam" id="PF01223">
    <property type="entry name" value="Endonuclease_NS"/>
    <property type="match status" value="1"/>
</dbReference>
<dbReference type="InterPro" id="IPR040255">
    <property type="entry name" value="Non-specific_endonuclease"/>
</dbReference>